<gene>
    <name evidence="1" type="ORF">SAMN05444142_105212</name>
</gene>
<proteinExistence type="predicted"/>
<evidence type="ECO:0008006" key="3">
    <source>
        <dbReference type="Google" id="ProtNLM"/>
    </source>
</evidence>
<accession>A0A1H0F799</accession>
<dbReference type="RefSeq" id="WP_149787587.1">
    <property type="nucleotide sequence ID" value="NZ_FNIO01000002.1"/>
</dbReference>
<dbReference type="AlphaFoldDB" id="A0A1H0F799"/>
<keyword evidence="2" id="KW-1185">Reference proteome</keyword>
<dbReference type="OrthoDB" id="9795560at2"/>
<dbReference type="InterPro" id="IPR021352">
    <property type="entry name" value="DUF2971"/>
</dbReference>
<evidence type="ECO:0000313" key="1">
    <source>
        <dbReference type="EMBL" id="SHK45754.1"/>
    </source>
</evidence>
<reference evidence="1 2" key="1">
    <citation type="submission" date="2016-11" db="EMBL/GenBank/DDBJ databases">
        <authorList>
            <person name="Varghese N."/>
            <person name="Submissions S."/>
        </authorList>
    </citation>
    <scope>NUCLEOTIDE SEQUENCE [LARGE SCALE GENOMIC DNA]</scope>
    <source>
        <strain evidence="1 2">DSM 29620</strain>
    </source>
</reference>
<name>A0A1H0F799_9RHOB</name>
<dbReference type="Proteomes" id="UP000324252">
    <property type="component" value="Unassembled WGS sequence"/>
</dbReference>
<sequence>MEIDPDHLKFSQIFFAEALEAQLSVVEKNSRFVHYTSADTAIKIIGNSELWLRNAAVMNDYSEISHGLELIRLGFASPEGEEFNAAIDGIFPETRMRVSELIEGWAADWRFETYISCLSLHEEHEDELGRLSMWRAYGDVALVVNNTPMMAVTDELGVFSIPVMYHDLTVFRARLRSISEKVKKEEAFLRGAGEENLTGYLFHFFLNVALGTKHPGFAEEKEWRIFYRPSERESEALERRLVVIGGIPQDVWVLHLEDDPEKGLHSADIPQLLNRVIVGPTEHPYVSVQAFRRLLEKVGVEKADTKVTASTIPLRSK</sequence>
<evidence type="ECO:0000313" key="2">
    <source>
        <dbReference type="Proteomes" id="UP000324252"/>
    </source>
</evidence>
<dbReference type="Pfam" id="PF11185">
    <property type="entry name" value="DUF2971"/>
    <property type="match status" value="1"/>
</dbReference>
<protein>
    <recommendedName>
        <fullName evidence="3">DUF2971 domain-containing protein</fullName>
    </recommendedName>
</protein>
<organism evidence="1 2">
    <name type="scientific">Lutimaribacter pacificus</name>
    <dbReference type="NCBI Taxonomy" id="391948"/>
    <lineage>
        <taxon>Bacteria</taxon>
        <taxon>Pseudomonadati</taxon>
        <taxon>Pseudomonadota</taxon>
        <taxon>Alphaproteobacteria</taxon>
        <taxon>Rhodobacterales</taxon>
        <taxon>Roseobacteraceae</taxon>
        <taxon>Lutimaribacter</taxon>
    </lineage>
</organism>
<dbReference type="EMBL" id="FQZZ01000005">
    <property type="protein sequence ID" value="SHK45754.1"/>
    <property type="molecule type" value="Genomic_DNA"/>
</dbReference>